<proteinExistence type="inferred from homology"/>
<comment type="similarity">
    <text evidence="1">Belongs to the CSN7/EIF3M family. CSN7 subfamily.</text>
</comment>
<evidence type="ECO:0000313" key="6">
    <source>
        <dbReference type="EMBL" id="KAF3002574.1"/>
    </source>
</evidence>
<dbReference type="InterPro" id="IPR000717">
    <property type="entry name" value="PCI_dom"/>
</dbReference>
<feature type="compositionally biased region" description="Basic and acidic residues" evidence="4">
    <location>
        <begin position="218"/>
        <end position="229"/>
    </location>
</feature>
<organism evidence="6 7">
    <name type="scientific">Curvularia kusanoi</name>
    <name type="common">Cochliobolus kusanoi</name>
    <dbReference type="NCBI Taxonomy" id="90978"/>
    <lineage>
        <taxon>Eukaryota</taxon>
        <taxon>Fungi</taxon>
        <taxon>Dikarya</taxon>
        <taxon>Ascomycota</taxon>
        <taxon>Pezizomycotina</taxon>
        <taxon>Dothideomycetes</taxon>
        <taxon>Pleosporomycetidae</taxon>
        <taxon>Pleosporales</taxon>
        <taxon>Pleosporineae</taxon>
        <taxon>Pleosporaceae</taxon>
        <taxon>Curvularia</taxon>
    </lineage>
</organism>
<keyword evidence="7" id="KW-1185">Reference proteome</keyword>
<keyword evidence="2" id="KW-0736">Signalosome</keyword>
<dbReference type="AlphaFoldDB" id="A0A9P4WBB4"/>
<dbReference type="Proteomes" id="UP000801428">
    <property type="component" value="Unassembled WGS sequence"/>
</dbReference>
<dbReference type="InterPro" id="IPR045237">
    <property type="entry name" value="COPS7/eIF3m"/>
</dbReference>
<evidence type="ECO:0000259" key="5">
    <source>
        <dbReference type="PROSITE" id="PS50250"/>
    </source>
</evidence>
<feature type="compositionally biased region" description="Acidic residues" evidence="4">
    <location>
        <begin position="235"/>
        <end position="244"/>
    </location>
</feature>
<dbReference type="PANTHER" id="PTHR15350:SF5">
    <property type="entry name" value="COP9 SIGNALOSOME COMPLEX SUBUNIT 7"/>
    <property type="match status" value="1"/>
</dbReference>
<gene>
    <name evidence="6" type="ORF">E8E13_008070</name>
</gene>
<evidence type="ECO:0000256" key="3">
    <source>
        <dbReference type="SAM" id="Coils"/>
    </source>
</evidence>
<feature type="coiled-coil region" evidence="3">
    <location>
        <begin position="178"/>
        <end position="205"/>
    </location>
</feature>
<dbReference type="Pfam" id="PF22061">
    <property type="entry name" value="CSN7_HB_subdom"/>
    <property type="match status" value="1"/>
</dbReference>
<keyword evidence="3" id="KW-0175">Coiled coil</keyword>
<feature type="compositionally biased region" description="Gly residues" evidence="4">
    <location>
        <begin position="260"/>
        <end position="272"/>
    </location>
</feature>
<dbReference type="GO" id="GO:0008180">
    <property type="term" value="C:COP9 signalosome"/>
    <property type="evidence" value="ECO:0007669"/>
    <property type="project" value="UniProtKB-KW"/>
</dbReference>
<comment type="caution">
    <text evidence="6">The sequence shown here is derived from an EMBL/GenBank/DDBJ whole genome shotgun (WGS) entry which is preliminary data.</text>
</comment>
<name>A0A9P4WBB4_CURKU</name>
<dbReference type="SMART" id="SM00088">
    <property type="entry name" value="PINT"/>
    <property type="match status" value="1"/>
</dbReference>
<dbReference type="PROSITE" id="PS50250">
    <property type="entry name" value="PCI"/>
    <property type="match status" value="1"/>
</dbReference>
<feature type="domain" description="PCI" evidence="5">
    <location>
        <begin position="1"/>
        <end position="158"/>
    </location>
</feature>
<dbReference type="EMBL" id="SWKU01000011">
    <property type="protein sequence ID" value="KAF3002574.1"/>
    <property type="molecule type" value="Genomic_DNA"/>
</dbReference>
<protein>
    <recommendedName>
        <fullName evidence="5">PCI domain-containing protein</fullName>
    </recommendedName>
</protein>
<evidence type="ECO:0000256" key="2">
    <source>
        <dbReference type="ARBA" id="ARBA00022790"/>
    </source>
</evidence>
<dbReference type="PANTHER" id="PTHR15350">
    <property type="entry name" value="COP9 SIGNALOSOME COMPLEX SUBUNIT 7/DENDRITIC CELL PROTEIN GA17"/>
    <property type="match status" value="1"/>
</dbReference>
<sequence length="272" mass="29258">MEQTKALNALEPFLALSKSATAPRAAADLVVQATSAPNTYVFAELLQTPNIQNLRSSPEHAPYLTLLEIFAWGTWADYKSRPELPKLSAQQHQKLLLLSLLPLSHSHATLTYTHLLSALDLPSPRALEELLTSAIYAGLLTATLDPARSLVSVTSIAPLRDLAPGSLPQLQSTLATWSQRCDAALADLEAQAEKVRADAVEREKLRRKKERAVEVQLSDEKSSGKRGSETRVFAGDEDAMDIDQEGGSGRATRGAKRGAGVFGLGGAGRRLG</sequence>
<accession>A0A9P4WBB4</accession>
<dbReference type="Pfam" id="PF01399">
    <property type="entry name" value="PCI"/>
    <property type="match status" value="1"/>
</dbReference>
<reference evidence="6" key="1">
    <citation type="submission" date="2019-04" db="EMBL/GenBank/DDBJ databases">
        <title>Sequencing of skin fungus with MAO and IRED activity.</title>
        <authorList>
            <person name="Marsaioli A.J."/>
            <person name="Bonatto J.M.C."/>
            <person name="Reis Junior O."/>
        </authorList>
    </citation>
    <scope>NUCLEOTIDE SEQUENCE</scope>
    <source>
        <strain evidence="6">30M1</strain>
    </source>
</reference>
<evidence type="ECO:0000256" key="1">
    <source>
        <dbReference type="ARBA" id="ARBA00008482"/>
    </source>
</evidence>
<dbReference type="OrthoDB" id="10265275at2759"/>
<evidence type="ECO:0000256" key="4">
    <source>
        <dbReference type="SAM" id="MobiDB-lite"/>
    </source>
</evidence>
<feature type="region of interest" description="Disordered" evidence="4">
    <location>
        <begin position="208"/>
        <end position="272"/>
    </location>
</feature>
<evidence type="ECO:0000313" key="7">
    <source>
        <dbReference type="Proteomes" id="UP000801428"/>
    </source>
</evidence>